<evidence type="ECO:0000313" key="7">
    <source>
        <dbReference type="EMBL" id="SGZ52228.1"/>
    </source>
</evidence>
<feature type="compositionally biased region" description="Polar residues" evidence="5">
    <location>
        <begin position="688"/>
        <end position="729"/>
    </location>
</feature>
<gene>
    <name evidence="7" type="ORF">SAMEA4029009_CIC11G00000002052</name>
</gene>
<evidence type="ECO:0000256" key="5">
    <source>
        <dbReference type="SAM" id="MobiDB-lite"/>
    </source>
</evidence>
<feature type="compositionally biased region" description="Basic and acidic residues" evidence="5">
    <location>
        <begin position="109"/>
        <end position="120"/>
    </location>
</feature>
<dbReference type="Pfam" id="PF00628">
    <property type="entry name" value="PHD"/>
    <property type="match status" value="1"/>
</dbReference>
<dbReference type="CDD" id="cd15535">
    <property type="entry name" value="PHD1_Rco1"/>
    <property type="match status" value="1"/>
</dbReference>
<dbReference type="AlphaFoldDB" id="A0A1L0D6S7"/>
<evidence type="ECO:0000259" key="6">
    <source>
        <dbReference type="PROSITE" id="PS50016"/>
    </source>
</evidence>
<evidence type="ECO:0000256" key="4">
    <source>
        <dbReference type="PROSITE-ProRule" id="PRU00146"/>
    </source>
</evidence>
<evidence type="ECO:0000256" key="2">
    <source>
        <dbReference type="ARBA" id="ARBA00022771"/>
    </source>
</evidence>
<dbReference type="InterPro" id="IPR019787">
    <property type="entry name" value="Znf_PHD-finger"/>
</dbReference>
<dbReference type="InterPro" id="IPR052819">
    <property type="entry name" value="Chromatin_regulatory_protein"/>
</dbReference>
<feature type="compositionally biased region" description="Basic residues" evidence="5">
    <location>
        <begin position="217"/>
        <end position="230"/>
    </location>
</feature>
<dbReference type="EMBL" id="LT635765">
    <property type="protein sequence ID" value="SGZ52228.1"/>
    <property type="molecule type" value="Genomic_DNA"/>
</dbReference>
<feature type="domain" description="PHD-type" evidence="6">
    <location>
        <begin position="286"/>
        <end position="333"/>
    </location>
</feature>
<name>A0A1L0D6S7_9ASCO</name>
<dbReference type="Gene3D" id="3.30.40.10">
    <property type="entry name" value="Zinc/RING finger domain, C3HC4 (zinc finger)"/>
    <property type="match status" value="2"/>
</dbReference>
<dbReference type="GO" id="GO:0008270">
    <property type="term" value="F:zinc ion binding"/>
    <property type="evidence" value="ECO:0007669"/>
    <property type="project" value="UniProtKB-KW"/>
</dbReference>
<feature type="region of interest" description="Disordered" evidence="5">
    <location>
        <begin position="104"/>
        <end position="284"/>
    </location>
</feature>
<dbReference type="InterPro" id="IPR013083">
    <property type="entry name" value="Znf_RING/FYVE/PHD"/>
</dbReference>
<dbReference type="InterPro" id="IPR001965">
    <property type="entry name" value="Znf_PHD"/>
</dbReference>
<reference evidence="7 8" key="1">
    <citation type="submission" date="2016-10" db="EMBL/GenBank/DDBJ databases">
        <authorList>
            <person name="de Groot N.N."/>
        </authorList>
    </citation>
    <scope>NUCLEOTIDE SEQUENCE [LARGE SCALE GENOMIC DNA]</scope>
    <source>
        <strain evidence="7 8">PYCC 4715</strain>
    </source>
</reference>
<keyword evidence="3" id="KW-0862">Zinc</keyword>
<dbReference type="SMART" id="SM00249">
    <property type="entry name" value="PHD"/>
    <property type="match status" value="2"/>
</dbReference>
<dbReference type="InterPro" id="IPR011011">
    <property type="entry name" value="Znf_FYVE_PHD"/>
</dbReference>
<keyword evidence="2 4" id="KW-0863">Zinc-finger</keyword>
<dbReference type="PANTHER" id="PTHR47636">
    <property type="entry name" value="TRANSCRIPTIONAL REGULATORY PROTEIN RCO1"/>
    <property type="match status" value="1"/>
</dbReference>
<dbReference type="PANTHER" id="PTHR47636:SF1">
    <property type="entry name" value="TRANSCRIPTIONAL REGULATORY PROTEIN RCO1"/>
    <property type="match status" value="1"/>
</dbReference>
<evidence type="ECO:0000313" key="8">
    <source>
        <dbReference type="Proteomes" id="UP000182259"/>
    </source>
</evidence>
<feature type="compositionally biased region" description="Low complexity" evidence="5">
    <location>
        <begin position="180"/>
        <end position="194"/>
    </location>
</feature>
<feature type="compositionally biased region" description="Basic residues" evidence="5">
    <location>
        <begin position="158"/>
        <end position="170"/>
    </location>
</feature>
<evidence type="ECO:0000256" key="3">
    <source>
        <dbReference type="ARBA" id="ARBA00022833"/>
    </source>
</evidence>
<accession>A0A1L0D6S7</accession>
<feature type="compositionally biased region" description="Acidic residues" evidence="5">
    <location>
        <begin position="275"/>
        <end position="284"/>
    </location>
</feature>
<dbReference type="SUPFAM" id="SSF57903">
    <property type="entry name" value="FYVE/PHD zinc finger"/>
    <property type="match status" value="2"/>
</dbReference>
<dbReference type="GO" id="GO:0006357">
    <property type="term" value="P:regulation of transcription by RNA polymerase II"/>
    <property type="evidence" value="ECO:0007669"/>
    <property type="project" value="TreeGrafter"/>
</dbReference>
<proteinExistence type="predicted"/>
<evidence type="ECO:0000256" key="1">
    <source>
        <dbReference type="ARBA" id="ARBA00022723"/>
    </source>
</evidence>
<dbReference type="InterPro" id="IPR019786">
    <property type="entry name" value="Zinc_finger_PHD-type_CS"/>
</dbReference>
<organism evidence="7 8">
    <name type="scientific">Sungouiella intermedia</name>
    <dbReference type="NCBI Taxonomy" id="45354"/>
    <lineage>
        <taxon>Eukaryota</taxon>
        <taxon>Fungi</taxon>
        <taxon>Dikarya</taxon>
        <taxon>Ascomycota</taxon>
        <taxon>Saccharomycotina</taxon>
        <taxon>Pichiomycetes</taxon>
        <taxon>Metschnikowiaceae</taxon>
        <taxon>Sungouiella</taxon>
    </lineage>
</organism>
<dbReference type="GO" id="GO:0032221">
    <property type="term" value="C:Rpd3S complex"/>
    <property type="evidence" value="ECO:0007669"/>
    <property type="project" value="TreeGrafter"/>
</dbReference>
<sequence length="773" mass="86108">MPPGPEKKPAASGRGRPRNPPAEASAEVPEKKKRGRKPGLLSKKTLANQKRQNSRMLKKAAALPEVQKLVVPSTPVLDPPANVRPRQILVMLLLALPLPADLGPVPKMEPAETVKPERAVSPRSKSRHALPVFVEPQLAVPKPGYLGFPLEALPPNKSKPKSTGRGRKPKDKGTPSPDLAAEAAAAEAESSYASKLETARLDQLTEDSELRTPVRPLVKKRGRPPNKNKNKSVPSTPKSIKRKSDGTPGSRNTKRLKITLPRKPSLSLVPNDVESPADEEDASDNDDYCAACGGTGIFICCDSCPKSFHLLCCDPPIREVPEDNWNCNDCRAAQGMDVRRLWNEIGLFGPLVNSLHGRNPFEFRLPKRLRDGTFISVSSGDGHQYTDTLLKPELSYSKINGGQLVGYNKNEDLDIDGLYDKDGKPYLCHRCRKSGLQRRTLVSCDYCPLRWHLDCLAEPLALAKTLGLKWRCPNHVESLLPPNWLEHRSFRDTTVIDAAMHSHFLQLMQTSNFLIKHNDQPYLSDHRQPLLHEYLQYQKEDFVSNKMAFVDEAEKANFEETSENEDDLDPKFKVPDFLQNYAVDGRVVSRGSRRLGKVLLMTNADDPEQKPFIYRVPEQQVLLDFISTRNTKNQIMKQLRSYEEKATEEEEQDANAVEVLEQLQKTPVEKGTPLNLDELVAAAMSTLRSETGTTSNNMKSDGSMSSANVSLDSSNNRDLPLHSKSNGTVKPSGAKRGRKPGIKVSKEELQELRQIKKLLEIKGKDAMLAFLLS</sequence>
<dbReference type="Proteomes" id="UP000182259">
    <property type="component" value="Chromosome II"/>
</dbReference>
<feature type="region of interest" description="Disordered" evidence="5">
    <location>
        <begin position="1"/>
        <end position="54"/>
    </location>
</feature>
<dbReference type="PROSITE" id="PS01359">
    <property type="entry name" value="ZF_PHD_1"/>
    <property type="match status" value="1"/>
</dbReference>
<dbReference type="CDD" id="cd15534">
    <property type="entry name" value="PHD2_PHF12_Rco1"/>
    <property type="match status" value="1"/>
</dbReference>
<feature type="region of interest" description="Disordered" evidence="5">
    <location>
        <begin position="688"/>
        <end position="742"/>
    </location>
</feature>
<keyword evidence="1" id="KW-0479">Metal-binding</keyword>
<dbReference type="PROSITE" id="PS50016">
    <property type="entry name" value="ZF_PHD_2"/>
    <property type="match status" value="1"/>
</dbReference>
<protein>
    <submittedName>
        <fullName evidence="7">CIC11C00000002052</fullName>
    </submittedName>
</protein>